<feature type="region of interest" description="Disordered" evidence="1">
    <location>
        <begin position="11"/>
        <end position="61"/>
    </location>
</feature>
<reference evidence="2" key="1">
    <citation type="submission" date="2021-05" db="EMBL/GenBank/DDBJ databases">
        <authorList>
            <person name="Alioto T."/>
            <person name="Alioto T."/>
            <person name="Gomez Garrido J."/>
        </authorList>
    </citation>
    <scope>NUCLEOTIDE SEQUENCE</scope>
</reference>
<name>A0A8D8BU89_CULPI</name>
<accession>A0A8D8BU89</accession>
<proteinExistence type="predicted"/>
<dbReference type="EMBL" id="HBUE01086485">
    <property type="protein sequence ID" value="CAG6479770.1"/>
    <property type="molecule type" value="Transcribed_RNA"/>
</dbReference>
<sequence>MANGLLSLYCPGRTNLHPPPSGNPFSPTQGRGCECVQKEKNTGRNVKNSQARKAVSLPEEPRRRRRCCPDRDFKPFGRCRGEGFFRSLSTWRESFVSLPSEITSDGNARSLDGNPLA</sequence>
<organism evidence="2">
    <name type="scientific">Culex pipiens</name>
    <name type="common">House mosquito</name>
    <dbReference type="NCBI Taxonomy" id="7175"/>
    <lineage>
        <taxon>Eukaryota</taxon>
        <taxon>Metazoa</taxon>
        <taxon>Ecdysozoa</taxon>
        <taxon>Arthropoda</taxon>
        <taxon>Hexapoda</taxon>
        <taxon>Insecta</taxon>
        <taxon>Pterygota</taxon>
        <taxon>Neoptera</taxon>
        <taxon>Endopterygota</taxon>
        <taxon>Diptera</taxon>
        <taxon>Nematocera</taxon>
        <taxon>Culicoidea</taxon>
        <taxon>Culicidae</taxon>
        <taxon>Culicinae</taxon>
        <taxon>Culicini</taxon>
        <taxon>Culex</taxon>
        <taxon>Culex</taxon>
    </lineage>
</organism>
<evidence type="ECO:0000313" key="2">
    <source>
        <dbReference type="EMBL" id="CAG6479770.1"/>
    </source>
</evidence>
<protein>
    <submittedName>
        <fullName evidence="2">(northern house mosquito) hypothetical protein</fullName>
    </submittedName>
</protein>
<evidence type="ECO:0000256" key="1">
    <source>
        <dbReference type="SAM" id="MobiDB-lite"/>
    </source>
</evidence>
<dbReference type="AlphaFoldDB" id="A0A8D8BU89"/>